<dbReference type="EMBL" id="AB174485">
    <property type="protein sequence ID" value="BAE91547.1"/>
    <property type="molecule type" value="mRNA"/>
</dbReference>
<dbReference type="AlphaFoldDB" id="I7GPJ3"/>
<proteinExistence type="evidence at transcript level"/>
<accession>I7GPJ3</accession>
<name>I7GPJ3_MACFA</name>
<reference evidence="1" key="1">
    <citation type="journal article" date="2007" name="PLoS Biol.">
        <title>Rate of evolution in brain-expressed genes in humans and other primates.</title>
        <authorList>
            <person name="Wang H.-Y."/>
            <person name="Chien H.-C."/>
            <person name="Osada N."/>
            <person name="Hashimoto K."/>
            <person name="Sugano S."/>
            <person name="Gojobori T."/>
            <person name="Chou C.-K."/>
            <person name="Tsai S.-F."/>
            <person name="Wu C.-I."/>
            <person name="Shen C.-K.J."/>
        </authorList>
    </citation>
    <scope>NUCLEOTIDE SEQUENCE</scope>
</reference>
<protein>
    <submittedName>
        <fullName evidence="1">Macaca fascicularis brain cDNA clone: QtrA-17424, similar to human coagulation factor C homolog, cochlin (Limuluspolyphemus) (COCH), mRNA, RefSeq: NM_004086.1</fullName>
    </submittedName>
</protein>
<organism evidence="1">
    <name type="scientific">Macaca fascicularis</name>
    <name type="common">Crab-eating macaque</name>
    <name type="synonym">Cynomolgus monkey</name>
    <dbReference type="NCBI Taxonomy" id="9541"/>
    <lineage>
        <taxon>Eukaryota</taxon>
        <taxon>Metazoa</taxon>
        <taxon>Chordata</taxon>
        <taxon>Craniata</taxon>
        <taxon>Vertebrata</taxon>
        <taxon>Euteleostomi</taxon>
        <taxon>Mammalia</taxon>
        <taxon>Eutheria</taxon>
        <taxon>Euarchontoglires</taxon>
        <taxon>Primates</taxon>
        <taxon>Haplorrhini</taxon>
        <taxon>Catarrhini</taxon>
        <taxon>Cercopithecidae</taxon>
        <taxon>Cercopithecinae</taxon>
        <taxon>Macaca</taxon>
    </lineage>
</organism>
<sequence length="42" mass="4852">MWGCCPQGSNQQLRGTCTSLQPTWPRKLFLSRCQWHPVSNAF</sequence>
<evidence type="ECO:0000313" key="1">
    <source>
        <dbReference type="EMBL" id="BAE91547.1"/>
    </source>
</evidence>